<dbReference type="AlphaFoldDB" id="B9L533"/>
<dbReference type="OrthoDB" id="9775268at2"/>
<keyword evidence="9" id="KW-1185">Reference proteome</keyword>
<dbReference type="Pfam" id="PF05977">
    <property type="entry name" value="MFS_3"/>
    <property type="match status" value="1"/>
</dbReference>
<dbReference type="InterPro" id="IPR010290">
    <property type="entry name" value="TM_effector"/>
</dbReference>
<dbReference type="KEGG" id="tro:trd_A0897"/>
<keyword evidence="6 7" id="KW-0472">Membrane</keyword>
<sequence length="419" mass="43753">MADRGAATTIEPRRVTDGAARLLDSLLRYRDYRLLWTSSLLTQIAQWMLQVASGWLMLELTNSALWVGLLGFAGGLPFLLVAAPAGTLAEQIDRRLILLACQTGALTVSSLLAFLVLSGQATPLALLIATVLNGALLAANNATRQAALPSYVPRASIPNAVALLSAGMNTTRIVGPSLAGPLVATLGVGGTLLVQAGCLVLALLNTARLPATPPARPVCGSFFRTLVEGVSYVRRVPVVLALLLLASVPTLLVFPYLQLLPVFARDVFHLGPSGLGLLYTVGGAGALTGSLFVAGLQRARHRGFLMVAVIVIYGGVIATFAMTRWLPLVLICLFAGGFLGASYMALNNALLHLAIDDEVRGRVMGLYMITWGFMPLGALPMGALGDAIGVPAAVLAGAVASSLLALLVAWRVPALLRLP</sequence>
<dbReference type="HOGENOM" id="CLU_034180_11_2_0"/>
<feature type="transmembrane region" description="Helical" evidence="7">
    <location>
        <begin position="64"/>
        <end position="84"/>
    </location>
</feature>
<keyword evidence="8" id="KW-0614">Plasmid</keyword>
<dbReference type="PANTHER" id="PTHR23513:SF9">
    <property type="entry name" value="ENTEROBACTIN EXPORTER ENTS"/>
    <property type="match status" value="1"/>
</dbReference>
<evidence type="ECO:0000256" key="2">
    <source>
        <dbReference type="ARBA" id="ARBA00022448"/>
    </source>
</evidence>
<feature type="transmembrane region" description="Helical" evidence="7">
    <location>
        <begin position="238"/>
        <end position="257"/>
    </location>
</feature>
<dbReference type="GO" id="GO:0005886">
    <property type="term" value="C:plasma membrane"/>
    <property type="evidence" value="ECO:0007669"/>
    <property type="project" value="UniProtKB-SubCell"/>
</dbReference>
<comment type="subcellular location">
    <subcellularLocation>
        <location evidence="1">Cell membrane</location>
        <topology evidence="1">Multi-pass membrane protein</topology>
    </subcellularLocation>
</comment>
<gene>
    <name evidence="8" type="ordered locus">trd_A0897</name>
</gene>
<organism evidence="8 9">
    <name type="scientific">Thermomicrobium roseum (strain ATCC 27502 / DSM 5159 / P-2)</name>
    <dbReference type="NCBI Taxonomy" id="309801"/>
    <lineage>
        <taxon>Bacteria</taxon>
        <taxon>Pseudomonadati</taxon>
        <taxon>Thermomicrobiota</taxon>
        <taxon>Thermomicrobia</taxon>
        <taxon>Thermomicrobiales</taxon>
        <taxon>Thermomicrobiaceae</taxon>
        <taxon>Thermomicrobium</taxon>
    </lineage>
</organism>
<evidence type="ECO:0000313" key="9">
    <source>
        <dbReference type="Proteomes" id="UP000000447"/>
    </source>
</evidence>
<feature type="transmembrane region" description="Helical" evidence="7">
    <location>
        <begin position="303"/>
        <end position="322"/>
    </location>
</feature>
<feature type="transmembrane region" description="Helical" evidence="7">
    <location>
        <begin position="96"/>
        <end position="115"/>
    </location>
</feature>
<geneLocation type="plasmid" evidence="9">
    <name>Tros</name>
</geneLocation>
<keyword evidence="4 7" id="KW-0812">Transmembrane</keyword>
<feature type="transmembrane region" description="Helical" evidence="7">
    <location>
        <begin position="328"/>
        <end position="351"/>
    </location>
</feature>
<dbReference type="RefSeq" id="WP_012642864.1">
    <property type="nucleotide sequence ID" value="NC_011961.1"/>
</dbReference>
<keyword evidence="3" id="KW-1003">Cell membrane</keyword>
<keyword evidence="5 7" id="KW-1133">Transmembrane helix</keyword>
<feature type="transmembrane region" description="Helical" evidence="7">
    <location>
        <begin position="363"/>
        <end position="382"/>
    </location>
</feature>
<name>B9L533_THERP</name>
<feature type="transmembrane region" description="Helical" evidence="7">
    <location>
        <begin position="277"/>
        <end position="296"/>
    </location>
</feature>
<feature type="transmembrane region" description="Helical" evidence="7">
    <location>
        <begin position="388"/>
        <end position="410"/>
    </location>
</feature>
<protein>
    <submittedName>
        <fullName evidence="8">Major facilitator superfamily MFS_1</fullName>
    </submittedName>
</protein>
<evidence type="ECO:0000256" key="7">
    <source>
        <dbReference type="SAM" id="Phobius"/>
    </source>
</evidence>
<evidence type="ECO:0000256" key="3">
    <source>
        <dbReference type="ARBA" id="ARBA00022475"/>
    </source>
</evidence>
<evidence type="ECO:0000256" key="6">
    <source>
        <dbReference type="ARBA" id="ARBA00023136"/>
    </source>
</evidence>
<evidence type="ECO:0000256" key="1">
    <source>
        <dbReference type="ARBA" id="ARBA00004651"/>
    </source>
</evidence>
<proteinExistence type="predicted"/>
<dbReference type="EMBL" id="CP001276">
    <property type="protein sequence ID" value="ACM06877.1"/>
    <property type="molecule type" value="Genomic_DNA"/>
</dbReference>
<accession>B9L533</accession>
<dbReference type="PANTHER" id="PTHR23513">
    <property type="entry name" value="INTEGRAL MEMBRANE EFFLUX PROTEIN-RELATED"/>
    <property type="match status" value="1"/>
</dbReference>
<feature type="transmembrane region" description="Helical" evidence="7">
    <location>
        <begin position="34"/>
        <end position="58"/>
    </location>
</feature>
<dbReference type="SUPFAM" id="SSF103473">
    <property type="entry name" value="MFS general substrate transporter"/>
    <property type="match status" value="1"/>
</dbReference>
<dbReference type="CDD" id="cd06173">
    <property type="entry name" value="MFS_MefA_like"/>
    <property type="match status" value="1"/>
</dbReference>
<dbReference type="eggNOG" id="COG2814">
    <property type="taxonomic scope" value="Bacteria"/>
</dbReference>
<evidence type="ECO:0000313" key="8">
    <source>
        <dbReference type="EMBL" id="ACM06877.1"/>
    </source>
</evidence>
<feature type="transmembrane region" description="Helical" evidence="7">
    <location>
        <begin position="182"/>
        <end position="204"/>
    </location>
</feature>
<dbReference type="Gene3D" id="1.20.1250.20">
    <property type="entry name" value="MFS general substrate transporter like domains"/>
    <property type="match status" value="1"/>
</dbReference>
<keyword evidence="2" id="KW-0813">Transport</keyword>
<dbReference type="InterPro" id="IPR036259">
    <property type="entry name" value="MFS_trans_sf"/>
</dbReference>
<dbReference type="Proteomes" id="UP000000447">
    <property type="component" value="Plasmid unnamed"/>
</dbReference>
<reference evidence="8 9" key="1">
    <citation type="journal article" date="2009" name="PLoS ONE">
        <title>Complete genome sequence of the aerobic CO-oxidizing thermophile Thermomicrobium roseum.</title>
        <authorList>
            <person name="Wu D."/>
            <person name="Raymond J."/>
            <person name="Wu M."/>
            <person name="Chatterji S."/>
            <person name="Ren Q."/>
            <person name="Graham J.E."/>
            <person name="Bryant D.A."/>
            <person name="Robb F."/>
            <person name="Colman A."/>
            <person name="Tallon L.J."/>
            <person name="Badger J.H."/>
            <person name="Madupu R."/>
            <person name="Ward N.L."/>
            <person name="Eisen J.A."/>
        </authorList>
    </citation>
    <scope>NUCLEOTIDE SEQUENCE [LARGE SCALE GENOMIC DNA]</scope>
    <source>
        <strain evidence="9">ATCC 27502 / DSM 5159 / P-2</strain>
        <plasmid evidence="8">unnamed</plasmid>
    </source>
</reference>
<evidence type="ECO:0000256" key="5">
    <source>
        <dbReference type="ARBA" id="ARBA00022989"/>
    </source>
</evidence>
<evidence type="ECO:0000256" key="4">
    <source>
        <dbReference type="ARBA" id="ARBA00022692"/>
    </source>
</evidence>